<dbReference type="GO" id="GO:0006364">
    <property type="term" value="P:rRNA processing"/>
    <property type="evidence" value="ECO:0007669"/>
    <property type="project" value="InterPro"/>
</dbReference>
<dbReference type="InParanoid" id="A0A165U443"/>
<dbReference type="FunCoup" id="A0A165U443">
    <property type="interactions" value="435"/>
</dbReference>
<feature type="region of interest" description="Disordered" evidence="4">
    <location>
        <begin position="716"/>
        <end position="761"/>
    </location>
</feature>
<feature type="region of interest" description="Disordered" evidence="4">
    <location>
        <begin position="64"/>
        <end position="330"/>
    </location>
</feature>
<comment type="subcellular location">
    <subcellularLocation>
        <location evidence="1">Nucleus</location>
        <location evidence="1">Nucleolus</location>
    </subcellularLocation>
</comment>
<organism evidence="5 6">
    <name type="scientific">Neolentinus lepideus HHB14362 ss-1</name>
    <dbReference type="NCBI Taxonomy" id="1314782"/>
    <lineage>
        <taxon>Eukaryota</taxon>
        <taxon>Fungi</taxon>
        <taxon>Dikarya</taxon>
        <taxon>Basidiomycota</taxon>
        <taxon>Agaricomycotina</taxon>
        <taxon>Agaricomycetes</taxon>
        <taxon>Gloeophyllales</taxon>
        <taxon>Gloeophyllaceae</taxon>
        <taxon>Neolentinus</taxon>
    </lineage>
</organism>
<feature type="region of interest" description="Disordered" evidence="4">
    <location>
        <begin position="584"/>
        <end position="605"/>
    </location>
</feature>
<evidence type="ECO:0000256" key="3">
    <source>
        <dbReference type="ARBA" id="ARBA00023242"/>
    </source>
</evidence>
<accession>A0A165U443</accession>
<reference evidence="5 6" key="1">
    <citation type="journal article" date="2016" name="Mol. Biol. Evol.">
        <title>Comparative Genomics of Early-Diverging Mushroom-Forming Fungi Provides Insights into the Origins of Lignocellulose Decay Capabilities.</title>
        <authorList>
            <person name="Nagy L.G."/>
            <person name="Riley R."/>
            <person name="Tritt A."/>
            <person name="Adam C."/>
            <person name="Daum C."/>
            <person name="Floudas D."/>
            <person name="Sun H."/>
            <person name="Yadav J.S."/>
            <person name="Pangilinan J."/>
            <person name="Larsson K.H."/>
            <person name="Matsuura K."/>
            <person name="Barry K."/>
            <person name="Labutti K."/>
            <person name="Kuo R."/>
            <person name="Ohm R.A."/>
            <person name="Bhattacharya S.S."/>
            <person name="Shirouzu T."/>
            <person name="Yoshinaga Y."/>
            <person name="Martin F.M."/>
            <person name="Grigoriev I.V."/>
            <person name="Hibbett D.S."/>
        </authorList>
    </citation>
    <scope>NUCLEOTIDE SEQUENCE [LARGE SCALE GENOMIC DNA]</scope>
    <source>
        <strain evidence="5 6">HHB14362 ss-1</strain>
    </source>
</reference>
<evidence type="ECO:0000313" key="6">
    <source>
        <dbReference type="Proteomes" id="UP000076761"/>
    </source>
</evidence>
<dbReference type="Proteomes" id="UP000076761">
    <property type="component" value="Unassembled WGS sequence"/>
</dbReference>
<feature type="compositionally biased region" description="Polar residues" evidence="4">
    <location>
        <begin position="716"/>
        <end position="730"/>
    </location>
</feature>
<feature type="region of interest" description="Disordered" evidence="4">
    <location>
        <begin position="1"/>
        <end position="33"/>
    </location>
</feature>
<evidence type="ECO:0000313" key="5">
    <source>
        <dbReference type="EMBL" id="KZT27611.1"/>
    </source>
</evidence>
<evidence type="ECO:0000256" key="2">
    <source>
        <dbReference type="ARBA" id="ARBA00022553"/>
    </source>
</evidence>
<feature type="compositionally biased region" description="Acidic residues" evidence="4">
    <location>
        <begin position="592"/>
        <end position="603"/>
    </location>
</feature>
<dbReference type="AlphaFoldDB" id="A0A165U443"/>
<feature type="compositionally biased region" description="Acidic residues" evidence="4">
    <location>
        <begin position="247"/>
        <end position="260"/>
    </location>
</feature>
<feature type="region of interest" description="Disordered" evidence="4">
    <location>
        <begin position="661"/>
        <end position="683"/>
    </location>
</feature>
<feature type="compositionally biased region" description="Acidic residues" evidence="4">
    <location>
        <begin position="72"/>
        <end position="81"/>
    </location>
</feature>
<feature type="compositionally biased region" description="Acidic residues" evidence="4">
    <location>
        <begin position="102"/>
        <end position="127"/>
    </location>
</feature>
<dbReference type="EMBL" id="KV425561">
    <property type="protein sequence ID" value="KZT27611.1"/>
    <property type="molecule type" value="Genomic_DNA"/>
</dbReference>
<feature type="compositionally biased region" description="Basic and acidic residues" evidence="4">
    <location>
        <begin position="380"/>
        <end position="394"/>
    </location>
</feature>
<feature type="compositionally biased region" description="Acidic residues" evidence="4">
    <location>
        <begin position="187"/>
        <end position="207"/>
    </location>
</feature>
<feature type="compositionally biased region" description="Basic and acidic residues" evidence="4">
    <location>
        <begin position="531"/>
        <end position="546"/>
    </location>
</feature>
<evidence type="ECO:0000256" key="4">
    <source>
        <dbReference type="SAM" id="MobiDB-lite"/>
    </source>
</evidence>
<feature type="region of interest" description="Disordered" evidence="4">
    <location>
        <begin position="826"/>
        <end position="856"/>
    </location>
</feature>
<dbReference type="Pfam" id="PF04615">
    <property type="entry name" value="Utp14"/>
    <property type="match status" value="1"/>
</dbReference>
<sequence>MARANKKAGSSKVVPATRKANAAGYAKRQSSKGKAKAFAGGISDVYEYEQGRTRRSKVPLKLDRYEATEFGVNEDGEDGNDDLGGSRSSVSEWTKRPRLVGENDDEGFDPEDDEEIDSDEAFEESDEERFAGLTFASDAKSKKGTPGAQLSTRSRGVRFADVDLNEDDDDSGKIDTPEPVEGNLGADAEEDETEEEEEDGEADEFIDVLDVLDGRGDPDIVSGDEGSVEHETGDDGVTVRPQGRDESEAEVDEGEEEESQGNEKESSVLLEEDAADLNPEALDKLENFISNLSASQKRKADDASRDDGERPRKRRFMKERTTVGAEGEFNATTDQNKLQLDDLLSPLVSQSSALLSLKKAAKPLMSASKGALDAPLPTRTQERLDREAAYEQTKEEVDKWKATMKRIKEAEHLSFPLQAPSTSRTSNLELTAKFKPTTELETSVDRLLKSAKMREEDLQRTEDLMMNDLSVEEVAARRAELRKMRDLVFRADAKAKRIAKIKSKTFRKIKKKEREKLMAQLDENDDDDGEEARMKREVERARERATLKHKNTGKWAKTLKARHELDVDQRREITEMLERGEALRKKIRGEGQSDEEDSDESDGDVDRFKASAFEEIEALKGDDLPDVSGKHQSIFNMKFMRDAAAREQQRVDEEADDFIRDLGGNPTANDDEEPNETAELGPPGIIVQRTSGRVQYQPGALLTLYVLHSDRTTLKPANSLASDTSSVTLRSTDRSLDAPATEKSIAGDPSSSISTSGQADNPWLVAQDSAMKGPRRKNVIVVAKGSSSIEKSKYKIRKGTSKQAEPKEKAQDDAVVEISMDDALTLTGADPSKKKSAPTRTSTQDEVAYDSDANSEVEEQEKAIERKATGTKGKQVKAFEQRDLVALAFAGDNVVQEFDAAKRKEIEEDAPHEIDTTLPGWGSWGGKGARKTVPKRHLIKKVTGIDPNARADYNKSHVIIAEKRDKKAAKYLVKDLPHPYTSQAQYERRMDMPLGTEWNTRLGFQRSTLPKVTKKMGTIIRPLEKLT</sequence>
<evidence type="ECO:0000256" key="1">
    <source>
        <dbReference type="ARBA" id="ARBA00004604"/>
    </source>
</evidence>
<dbReference type="PANTHER" id="PTHR14150">
    <property type="entry name" value="U3 SMALL NUCLEOLAR RNA-ASSOCIATED PROTEIN 14"/>
    <property type="match status" value="1"/>
</dbReference>
<keyword evidence="2" id="KW-0597">Phosphoprotein</keyword>
<feature type="compositionally biased region" description="Acidic residues" evidence="4">
    <location>
        <begin position="847"/>
        <end position="856"/>
    </location>
</feature>
<feature type="region of interest" description="Disordered" evidence="4">
    <location>
        <begin position="369"/>
        <end position="394"/>
    </location>
</feature>
<feature type="compositionally biased region" description="Polar residues" evidence="4">
    <location>
        <begin position="749"/>
        <end position="759"/>
    </location>
</feature>
<dbReference type="STRING" id="1314782.A0A165U443"/>
<proteinExistence type="predicted"/>
<dbReference type="GO" id="GO:0032040">
    <property type="term" value="C:small-subunit processome"/>
    <property type="evidence" value="ECO:0007669"/>
    <property type="project" value="InterPro"/>
</dbReference>
<keyword evidence="3" id="KW-0539">Nucleus</keyword>
<feature type="compositionally biased region" description="Basic and acidic residues" evidence="4">
    <location>
        <begin position="298"/>
        <end position="310"/>
    </location>
</feature>
<feature type="region of interest" description="Disordered" evidence="4">
    <location>
        <begin position="792"/>
        <end position="813"/>
    </location>
</feature>
<dbReference type="PANTHER" id="PTHR14150:SF12">
    <property type="entry name" value="U3 SMALL NUCLEOLAR RNA-ASSOCIATED PROTEIN 14 HOMOLOG A"/>
    <property type="match status" value="1"/>
</dbReference>
<dbReference type="OrthoDB" id="277439at2759"/>
<dbReference type="InterPro" id="IPR006709">
    <property type="entry name" value="SSU_processome_Utp14"/>
</dbReference>
<keyword evidence="6" id="KW-1185">Reference proteome</keyword>
<gene>
    <name evidence="5" type="ORF">NEOLEDRAFT_1060568</name>
</gene>
<feature type="region of interest" description="Disordered" evidence="4">
    <location>
        <begin position="520"/>
        <end position="552"/>
    </location>
</feature>
<name>A0A165U443_9AGAM</name>
<protein>
    <submittedName>
        <fullName evidence="5">Utp14-domain-containing protein</fullName>
    </submittedName>
</protein>